<keyword evidence="1 5" id="KW-0547">Nucleotide-binding</keyword>
<dbReference type="PANTHER" id="PTHR11070:SF17">
    <property type="entry name" value="DNA HELICASE IV"/>
    <property type="match status" value="1"/>
</dbReference>
<dbReference type="OrthoDB" id="9787585at2"/>
<dbReference type="PROSITE" id="PS51198">
    <property type="entry name" value="UVRD_HELICASE_ATP_BIND"/>
    <property type="match status" value="1"/>
</dbReference>
<evidence type="ECO:0000256" key="5">
    <source>
        <dbReference type="PROSITE-ProRule" id="PRU00560"/>
    </source>
</evidence>
<accession>A0A1G6GMN9</accession>
<dbReference type="GO" id="GO:0003677">
    <property type="term" value="F:DNA binding"/>
    <property type="evidence" value="ECO:0007669"/>
    <property type="project" value="InterPro"/>
</dbReference>
<dbReference type="Proteomes" id="UP000242662">
    <property type="component" value="Unassembled WGS sequence"/>
</dbReference>
<sequence length="775" mass="89347">MQEQLDWERQRAAYIHAFIRTKQALLKSKVEGVHADERELKETFWNDVTVNFSTADDTAETISSIKQQAELLNERERSAALIKKQMKTLRRLAESPYFGRIDVKEDGQSEIEAVYIGIASLMDEQEFDFLIYDWRAPICSLYYDSEPGQVSYTAPAGEVHGELLQKRQYLFHRGELEAMFDTTIAIGDDRLRAALAAGASTQMKTIISTIQKEQNEAIRDEKSAALIVQGVAGSGKTSVAMQRAAYLLYRQRKHLDASQLILFSPNRLFSSYVSTVLPELGEENMTQKTFGSYVYERLGKVYDVEDGFSQLEYALGAQHDKAYAMRMMSMRYKASARYKQRMDDYIALLHVSGLPFCDLLFRKEVLISKEEMKHFFDQLNKKIPLTNRVHLLAEWLLKLIIQKEKREHLNDWVEAERELLDEETLFYMHRELQKQYSNEDVFNENEAVDHVAARHLVKKAFQPLRNWVKSFQFIHMPLLYSHFLRSDVHRDITDFAMIADWTESELAEKRIPFEDTTPFLYLQDAVQGFRVDRTVKHVFIDEAQDYASFQFAYLRMMYPKANFTIVGDSSQALFPHVEVGEGFQALSSWAGSKQLSFHKSYRATKPLMSFARELLPHPEVIEPFERVGETPLLIVASNSDAHMKAVRTQIEAFSTQGIKTVAVVTKTVAEAVRAHAQLSEWHDIQLVARDDQTYQNGAVVLPVYLAKGLEFDAVLVFDASKEMYVSEYERYHLYTACTRAMNQLFIFATVAPCHWIAKVPSHLYRRKEATTPPLD</sequence>
<dbReference type="EMBL" id="FMYM01000001">
    <property type="protein sequence ID" value="SDB83214.1"/>
    <property type="molecule type" value="Genomic_DNA"/>
</dbReference>
<evidence type="ECO:0000256" key="1">
    <source>
        <dbReference type="ARBA" id="ARBA00022741"/>
    </source>
</evidence>
<dbReference type="InterPro" id="IPR048228">
    <property type="entry name" value="HelD_bacillota"/>
</dbReference>
<feature type="binding site" evidence="5">
    <location>
        <begin position="230"/>
        <end position="237"/>
    </location>
    <ligand>
        <name>ATP</name>
        <dbReference type="ChEBI" id="CHEBI:30616"/>
    </ligand>
</feature>
<dbReference type="GO" id="GO:0005829">
    <property type="term" value="C:cytosol"/>
    <property type="evidence" value="ECO:0007669"/>
    <property type="project" value="TreeGrafter"/>
</dbReference>
<keyword evidence="3 5" id="KW-0347">Helicase</keyword>
<name>A0A1G6GMN9_9BACI</name>
<feature type="domain" description="UvrD-like helicase ATP-binding" evidence="6">
    <location>
        <begin position="209"/>
        <end position="604"/>
    </location>
</feature>
<keyword evidence="2 5" id="KW-0378">Hydrolase</keyword>
<evidence type="ECO:0000256" key="4">
    <source>
        <dbReference type="ARBA" id="ARBA00022840"/>
    </source>
</evidence>
<dbReference type="InterPro" id="IPR014016">
    <property type="entry name" value="UvrD-like_ATP-bd"/>
</dbReference>
<keyword evidence="4 5" id="KW-0067">ATP-binding</keyword>
<gene>
    <name evidence="7" type="ORF">SAMN05421737_101262</name>
</gene>
<protein>
    <submittedName>
        <fullName evidence="7">DNA helicase-2 / ATP-dependent DNA helicase PcrA</fullName>
    </submittedName>
</protein>
<dbReference type="AlphaFoldDB" id="A0A1G6GMN9"/>
<dbReference type="InterPro" id="IPR027785">
    <property type="entry name" value="UvrD-like_helicase_C"/>
</dbReference>
<evidence type="ECO:0000313" key="8">
    <source>
        <dbReference type="Proteomes" id="UP000242662"/>
    </source>
</evidence>
<keyword evidence="8" id="KW-1185">Reference proteome</keyword>
<dbReference type="PANTHER" id="PTHR11070">
    <property type="entry name" value="UVRD / RECB / PCRA DNA HELICASE FAMILY MEMBER"/>
    <property type="match status" value="1"/>
</dbReference>
<dbReference type="Gene3D" id="3.40.50.300">
    <property type="entry name" value="P-loop containing nucleotide triphosphate hydrolases"/>
    <property type="match status" value="3"/>
</dbReference>
<evidence type="ECO:0000256" key="2">
    <source>
        <dbReference type="ARBA" id="ARBA00022801"/>
    </source>
</evidence>
<dbReference type="RefSeq" id="WP_090774479.1">
    <property type="nucleotide sequence ID" value="NZ_FMYM01000001.1"/>
</dbReference>
<dbReference type="SUPFAM" id="SSF52540">
    <property type="entry name" value="P-loop containing nucleoside triphosphate hydrolases"/>
    <property type="match status" value="1"/>
</dbReference>
<dbReference type="NCBIfam" id="NF041464">
    <property type="entry name" value="HelD_BACSU"/>
    <property type="match status" value="1"/>
</dbReference>
<dbReference type="InterPro" id="IPR027417">
    <property type="entry name" value="P-loop_NTPase"/>
</dbReference>
<dbReference type="GO" id="GO:0043138">
    <property type="term" value="F:3'-5' DNA helicase activity"/>
    <property type="evidence" value="ECO:0007669"/>
    <property type="project" value="TreeGrafter"/>
</dbReference>
<organism evidence="7 8">
    <name type="scientific">Shouchella lonarensis</name>
    <dbReference type="NCBI Taxonomy" id="1464122"/>
    <lineage>
        <taxon>Bacteria</taxon>
        <taxon>Bacillati</taxon>
        <taxon>Bacillota</taxon>
        <taxon>Bacilli</taxon>
        <taxon>Bacillales</taxon>
        <taxon>Bacillaceae</taxon>
        <taxon>Shouchella</taxon>
    </lineage>
</organism>
<proteinExistence type="predicted"/>
<dbReference type="GO" id="GO:0000725">
    <property type="term" value="P:recombinational repair"/>
    <property type="evidence" value="ECO:0007669"/>
    <property type="project" value="TreeGrafter"/>
</dbReference>
<dbReference type="Pfam" id="PF00580">
    <property type="entry name" value="UvrD-helicase"/>
    <property type="match status" value="1"/>
</dbReference>
<dbReference type="GO" id="GO:0005524">
    <property type="term" value="F:ATP binding"/>
    <property type="evidence" value="ECO:0007669"/>
    <property type="project" value="UniProtKB-UniRule"/>
</dbReference>
<dbReference type="GO" id="GO:0016787">
    <property type="term" value="F:hydrolase activity"/>
    <property type="evidence" value="ECO:0007669"/>
    <property type="project" value="UniProtKB-UniRule"/>
</dbReference>
<evidence type="ECO:0000256" key="3">
    <source>
        <dbReference type="ARBA" id="ARBA00022806"/>
    </source>
</evidence>
<dbReference type="Pfam" id="PF13538">
    <property type="entry name" value="UvrD_C_2"/>
    <property type="match status" value="1"/>
</dbReference>
<dbReference type="InterPro" id="IPR000212">
    <property type="entry name" value="DNA_helicase_UvrD/REP"/>
</dbReference>
<evidence type="ECO:0000259" key="6">
    <source>
        <dbReference type="PROSITE" id="PS51198"/>
    </source>
</evidence>
<dbReference type="STRING" id="1464122.SAMN05421737_101262"/>
<reference evidence="8" key="1">
    <citation type="submission" date="2016-09" db="EMBL/GenBank/DDBJ databases">
        <authorList>
            <person name="Varghese N."/>
            <person name="Submissions S."/>
        </authorList>
    </citation>
    <scope>NUCLEOTIDE SEQUENCE [LARGE SCALE GENOMIC DNA]</scope>
    <source>
        <strain evidence="8">25nlg</strain>
    </source>
</reference>
<evidence type="ECO:0000313" key="7">
    <source>
        <dbReference type="EMBL" id="SDB83214.1"/>
    </source>
</evidence>